<accession>A0AA39URQ1</accession>
<dbReference type="EMBL" id="JAUEPU010000008">
    <property type="protein sequence ID" value="KAK0500068.1"/>
    <property type="molecule type" value="Genomic_DNA"/>
</dbReference>
<proteinExistence type="predicted"/>
<comment type="caution">
    <text evidence="1">The sequence shown here is derived from an EMBL/GenBank/DDBJ whole genome shotgun (WGS) entry which is preliminary data.</text>
</comment>
<gene>
    <name evidence="1" type="ORF">EDD18DRAFT_1102263</name>
</gene>
<dbReference type="Proteomes" id="UP001175228">
    <property type="component" value="Unassembled WGS sequence"/>
</dbReference>
<dbReference type="AlphaFoldDB" id="A0AA39URQ1"/>
<sequence>MEQYNLHINYKLRTSVQTREILGDTAGLPTKDAQNKFLSGFGLHNIQNAFWNVTDCDPFCSLSWDRLHAHDDGLFGKHLRGEIVACVEALGMQFIGQADDQIKLFPCWKDFYHFDSSFMGVNFTDRMKYGDLAKVQTRKLNTYAAFNLHTETTMQAIQDELIKFSELIKEYEQLTMLVKPKVKSWNFPKIHSHKHLVDDIMAKGVTRNYNTKPNEKMHGPLKYAYQLRTNFKEVTEQILRVDSWCNAASFIRQQIDLQEELLHQAISEDDNDNDNDNEVMAEKSGKATLHGHRSKGGGTYKMKELPISRAHDAAYGKFKDRLLAFMVGQFTKHPKIVPLVSGEKILFKTFKDNDEIWLYGLLKINYENIIDWTIPDFYNHPQYDCVIVEGLEGPFFAQTIMLFSCTIGGKSFPLALIHPFDELVGASNVKLDKDLGFYRVRA</sequence>
<evidence type="ECO:0000313" key="1">
    <source>
        <dbReference type="EMBL" id="KAK0500068.1"/>
    </source>
</evidence>
<keyword evidence="2" id="KW-1185">Reference proteome</keyword>
<organism evidence="1 2">
    <name type="scientific">Armillaria luteobubalina</name>
    <dbReference type="NCBI Taxonomy" id="153913"/>
    <lineage>
        <taxon>Eukaryota</taxon>
        <taxon>Fungi</taxon>
        <taxon>Dikarya</taxon>
        <taxon>Basidiomycota</taxon>
        <taxon>Agaricomycotina</taxon>
        <taxon>Agaricomycetes</taxon>
        <taxon>Agaricomycetidae</taxon>
        <taxon>Agaricales</taxon>
        <taxon>Marasmiineae</taxon>
        <taxon>Physalacriaceae</taxon>
        <taxon>Armillaria</taxon>
    </lineage>
</organism>
<name>A0AA39URQ1_9AGAR</name>
<reference evidence="1" key="1">
    <citation type="submission" date="2023-06" db="EMBL/GenBank/DDBJ databases">
        <authorList>
            <consortium name="Lawrence Berkeley National Laboratory"/>
            <person name="Ahrendt S."/>
            <person name="Sahu N."/>
            <person name="Indic B."/>
            <person name="Wong-Bajracharya J."/>
            <person name="Merenyi Z."/>
            <person name="Ke H.-M."/>
            <person name="Monk M."/>
            <person name="Kocsube S."/>
            <person name="Drula E."/>
            <person name="Lipzen A."/>
            <person name="Balint B."/>
            <person name="Henrissat B."/>
            <person name="Andreopoulos B."/>
            <person name="Martin F.M."/>
            <person name="Harder C.B."/>
            <person name="Rigling D."/>
            <person name="Ford K.L."/>
            <person name="Foster G.D."/>
            <person name="Pangilinan J."/>
            <person name="Papanicolaou A."/>
            <person name="Barry K."/>
            <person name="LaButti K."/>
            <person name="Viragh M."/>
            <person name="Koriabine M."/>
            <person name="Yan M."/>
            <person name="Riley R."/>
            <person name="Champramary S."/>
            <person name="Plett K.L."/>
            <person name="Tsai I.J."/>
            <person name="Slot J."/>
            <person name="Sipos G."/>
            <person name="Plett J."/>
            <person name="Nagy L.G."/>
            <person name="Grigoriev I.V."/>
        </authorList>
    </citation>
    <scope>NUCLEOTIDE SEQUENCE</scope>
    <source>
        <strain evidence="1">HWK02</strain>
    </source>
</reference>
<evidence type="ECO:0000313" key="2">
    <source>
        <dbReference type="Proteomes" id="UP001175228"/>
    </source>
</evidence>
<protein>
    <submittedName>
        <fullName evidence="1">Uncharacterized protein</fullName>
    </submittedName>
</protein>